<evidence type="ECO:0000313" key="4">
    <source>
        <dbReference type="Proteomes" id="UP000011131"/>
    </source>
</evidence>
<evidence type="ECO:0000313" key="3">
    <source>
        <dbReference type="EMBL" id="AGC41419.1"/>
    </source>
</evidence>
<gene>
    <name evidence="3" type="ordered locus">MYSTI_00060</name>
</gene>
<reference evidence="3 4" key="1">
    <citation type="journal article" date="2013" name="Genome Announc.">
        <title>Complete genome sequence of Myxococcus stipitatus strain DSM 14675, a fruiting myxobacterium.</title>
        <authorList>
            <person name="Huntley S."/>
            <person name="Kneip S."/>
            <person name="Treuner-Lange A."/>
            <person name="Sogaard-Andersen L."/>
        </authorList>
    </citation>
    <scope>NUCLEOTIDE SEQUENCE [LARGE SCALE GENOMIC DNA]</scope>
    <source>
        <strain evidence="4">DSM 14675 / JCM 12634 / Mx s8</strain>
    </source>
</reference>
<dbReference type="Pfam" id="PF13629">
    <property type="entry name" value="T2SS-T3SS_pil_N"/>
    <property type="match status" value="1"/>
</dbReference>
<dbReference type="AlphaFoldDB" id="L7U4K4"/>
<dbReference type="OrthoDB" id="5519178at2"/>
<accession>L7U4K4</accession>
<name>L7U4K4_MYXSD</name>
<dbReference type="KEGG" id="msd:MYSTI_00060"/>
<dbReference type="RefSeq" id="WP_015345682.1">
    <property type="nucleotide sequence ID" value="NC_020126.1"/>
</dbReference>
<keyword evidence="1" id="KW-0732">Signal</keyword>
<dbReference type="STRING" id="1278073.MYSTI_00060"/>
<feature type="domain" description="Pilus formation protein N-terminal" evidence="2">
    <location>
        <begin position="23"/>
        <end position="90"/>
    </location>
</feature>
<protein>
    <submittedName>
        <fullName evidence="3">Outer membrane secretin family protein</fullName>
    </submittedName>
</protein>
<evidence type="ECO:0000256" key="1">
    <source>
        <dbReference type="SAM" id="SignalP"/>
    </source>
</evidence>
<feature type="signal peptide" evidence="1">
    <location>
        <begin position="1"/>
        <end position="22"/>
    </location>
</feature>
<keyword evidence="4" id="KW-1185">Reference proteome</keyword>
<dbReference type="Proteomes" id="UP000011131">
    <property type="component" value="Chromosome"/>
</dbReference>
<dbReference type="HOGENOM" id="CLU_2317326_0_0_7"/>
<sequence length="102" mass="10565">MRNGLKGLAVLASLLMGTSALAEERIELKVGAHHVLTVKGLNKVALGDPETAEVKTLGAGKLDIQGKAEGTTQLLVWSAGGKKEAYTLVVTKDGAKPATETK</sequence>
<dbReference type="eggNOG" id="COG4964">
    <property type="taxonomic scope" value="Bacteria"/>
</dbReference>
<dbReference type="InterPro" id="IPR032789">
    <property type="entry name" value="T2SS-T3SS_pil_N"/>
</dbReference>
<dbReference type="PATRIC" id="fig|1278073.3.peg.66"/>
<dbReference type="EMBL" id="CP004025">
    <property type="protein sequence ID" value="AGC41419.1"/>
    <property type="molecule type" value="Genomic_DNA"/>
</dbReference>
<evidence type="ECO:0000259" key="2">
    <source>
        <dbReference type="Pfam" id="PF13629"/>
    </source>
</evidence>
<feature type="chain" id="PRO_5003983575" evidence="1">
    <location>
        <begin position="23"/>
        <end position="102"/>
    </location>
</feature>
<proteinExistence type="predicted"/>
<organism evidence="3 4">
    <name type="scientific">Myxococcus stipitatus (strain DSM 14675 / JCM 12634 / Mx s8)</name>
    <dbReference type="NCBI Taxonomy" id="1278073"/>
    <lineage>
        <taxon>Bacteria</taxon>
        <taxon>Pseudomonadati</taxon>
        <taxon>Myxococcota</taxon>
        <taxon>Myxococcia</taxon>
        <taxon>Myxococcales</taxon>
        <taxon>Cystobacterineae</taxon>
        <taxon>Myxococcaceae</taxon>
        <taxon>Myxococcus</taxon>
    </lineage>
</organism>